<keyword evidence="6" id="KW-1185">Reference proteome</keyword>
<evidence type="ECO:0000256" key="2">
    <source>
        <dbReference type="ARBA" id="ARBA00022690"/>
    </source>
</evidence>
<dbReference type="Gene3D" id="3.10.450.10">
    <property type="match status" value="1"/>
</dbReference>
<comment type="similarity">
    <text evidence="1">Belongs to the cystatin family. Phytocystatin subfamily.</text>
</comment>
<comment type="caution">
    <text evidence="5">The sequence shown here is derived from an EMBL/GenBank/DDBJ whole genome shotgun (WGS) entry which is preliminary data.</text>
</comment>
<reference evidence="5 6" key="1">
    <citation type="submission" date="2020-08" db="EMBL/GenBank/DDBJ databases">
        <title>Plant Genome Project.</title>
        <authorList>
            <person name="Zhang R.-G."/>
        </authorList>
    </citation>
    <scope>NUCLEOTIDE SEQUENCE [LARGE SCALE GENOMIC DNA]</scope>
    <source>
        <tissue evidence="5">Rhizome</tissue>
    </source>
</reference>
<feature type="domain" description="Cystatin" evidence="4">
    <location>
        <begin position="2"/>
        <end position="71"/>
    </location>
</feature>
<protein>
    <recommendedName>
        <fullName evidence="4">Cystatin domain-containing protein</fullName>
    </recommendedName>
</protein>
<dbReference type="CDD" id="cd00042">
    <property type="entry name" value="CY"/>
    <property type="match status" value="1"/>
</dbReference>
<dbReference type="InterPro" id="IPR000010">
    <property type="entry name" value="Cystatin_dom"/>
</dbReference>
<dbReference type="PANTHER" id="PTHR47364">
    <property type="entry name" value="CYSTEINE PROTEINASE INHIBITOR 5"/>
    <property type="match status" value="1"/>
</dbReference>
<dbReference type="Proteomes" id="UP000734854">
    <property type="component" value="Unassembled WGS sequence"/>
</dbReference>
<dbReference type="PANTHER" id="PTHR47364:SF2">
    <property type="entry name" value="CYSTEINE PROTEINASE INHIBITOR 5"/>
    <property type="match status" value="1"/>
</dbReference>
<name>A0A8J5I7A1_ZINOF</name>
<sequence length="74" mass="8498">MGDFAVEEHNRWEHGELTFDKVVRGETQVVAGINYRLVLRARDAGGSAADYQAVVWEKVWINFRQLTSFVQIES</sequence>
<dbReference type="SUPFAM" id="SSF54403">
    <property type="entry name" value="Cystatin/monellin"/>
    <property type="match status" value="1"/>
</dbReference>
<dbReference type="InterPro" id="IPR046350">
    <property type="entry name" value="Cystatin_sf"/>
</dbReference>
<dbReference type="AlphaFoldDB" id="A0A8J5I7A1"/>
<dbReference type="PROSITE" id="PS00287">
    <property type="entry name" value="CYSTATIN"/>
    <property type="match status" value="1"/>
</dbReference>
<dbReference type="GO" id="GO:0004869">
    <property type="term" value="F:cysteine-type endopeptidase inhibitor activity"/>
    <property type="evidence" value="ECO:0007669"/>
    <property type="project" value="UniProtKB-KW"/>
</dbReference>
<gene>
    <name evidence="5" type="ORF">ZIOFF_002673</name>
</gene>
<evidence type="ECO:0000259" key="4">
    <source>
        <dbReference type="Pfam" id="PF16845"/>
    </source>
</evidence>
<proteinExistence type="inferred from homology"/>
<dbReference type="EMBL" id="JACMSC010000001">
    <property type="protein sequence ID" value="KAG6537579.1"/>
    <property type="molecule type" value="Genomic_DNA"/>
</dbReference>
<evidence type="ECO:0000256" key="1">
    <source>
        <dbReference type="ARBA" id="ARBA00007233"/>
    </source>
</evidence>
<dbReference type="Pfam" id="PF16845">
    <property type="entry name" value="SQAPI"/>
    <property type="match status" value="1"/>
</dbReference>
<evidence type="ECO:0000313" key="5">
    <source>
        <dbReference type="EMBL" id="KAG6537579.1"/>
    </source>
</evidence>
<evidence type="ECO:0000313" key="6">
    <source>
        <dbReference type="Proteomes" id="UP000734854"/>
    </source>
</evidence>
<evidence type="ECO:0000256" key="3">
    <source>
        <dbReference type="ARBA" id="ARBA00022704"/>
    </source>
</evidence>
<keyword evidence="3" id="KW-0789">Thiol protease inhibitor</keyword>
<accession>A0A8J5I7A1</accession>
<organism evidence="5 6">
    <name type="scientific">Zingiber officinale</name>
    <name type="common">Ginger</name>
    <name type="synonym">Amomum zingiber</name>
    <dbReference type="NCBI Taxonomy" id="94328"/>
    <lineage>
        <taxon>Eukaryota</taxon>
        <taxon>Viridiplantae</taxon>
        <taxon>Streptophyta</taxon>
        <taxon>Embryophyta</taxon>
        <taxon>Tracheophyta</taxon>
        <taxon>Spermatophyta</taxon>
        <taxon>Magnoliopsida</taxon>
        <taxon>Liliopsida</taxon>
        <taxon>Zingiberales</taxon>
        <taxon>Zingiberaceae</taxon>
        <taxon>Zingiber</taxon>
    </lineage>
</organism>
<dbReference type="InterPro" id="IPR018073">
    <property type="entry name" value="Prot_inh_cystat_CS"/>
</dbReference>
<keyword evidence="2" id="KW-0646">Protease inhibitor</keyword>